<dbReference type="Pfam" id="PF20684">
    <property type="entry name" value="Fung_rhodopsin"/>
    <property type="match status" value="1"/>
</dbReference>
<sequence length="421" mass="46853">MSQSTPSPSAAAMDNASGGSRAFVIIVTIGSITTISLRFWSRSIQRAPDGLGSSHVSRFWWDDWAALAAMPFILGLCGIIFAMLYHGLGHHIQFVPPDKVAIFLRLLYALYYMYNFGLFFTKCSALLFLSRIFSWHANTRCFNYAIAITHLLNAAWLLGVTFGTVFMCNPVEKGWSQPLSCGPTSALWISSAVPSACIDFIILVLPLPKIWTLKMTRARKVGVTGIFVLGYCVIIASVGRMITALKASTSLNLDITYSVVRLGYWVSVEAPITLLCICLPAISLLTRYLKKSHPLSITRNFRAFLSSVRDRKPSRPRGQITDVTSLPAAEPRQTRTRPMPSALSTPTWTNTHIERQSVPSLESVDRLLPHGHNRYFASAKETTSRTEECDAIMSFPDTRISSIHIDKTVTIPHSSRTWHSY</sequence>
<feature type="transmembrane region" description="Helical" evidence="7">
    <location>
        <begin position="186"/>
        <end position="208"/>
    </location>
</feature>
<evidence type="ECO:0000313" key="10">
    <source>
        <dbReference type="Proteomes" id="UP000030151"/>
    </source>
</evidence>
<feature type="transmembrane region" description="Helical" evidence="7">
    <location>
        <begin position="262"/>
        <end position="285"/>
    </location>
</feature>
<protein>
    <recommendedName>
        <fullName evidence="8">Rhodopsin domain-containing protein</fullName>
    </recommendedName>
</protein>
<reference evidence="9 10" key="1">
    <citation type="submission" date="2014-02" db="EMBL/GenBank/DDBJ databases">
        <title>The genome sequence of the entomopathogenic fungus Metarhizium robertsii ARSEF 2575.</title>
        <authorList>
            <person name="Giuliano Garisto Donzelli B."/>
            <person name="Roe B.A."/>
            <person name="Macmil S.L."/>
            <person name="Krasnoff S.B."/>
            <person name="Gibson D.M."/>
        </authorList>
    </citation>
    <scope>NUCLEOTIDE SEQUENCE [LARGE SCALE GENOMIC DNA]</scope>
    <source>
        <strain evidence="9 10">ARSEF 2575</strain>
    </source>
</reference>
<dbReference type="PANTHER" id="PTHR33048:SF47">
    <property type="entry name" value="INTEGRAL MEMBRANE PROTEIN-RELATED"/>
    <property type="match status" value="1"/>
</dbReference>
<dbReference type="Proteomes" id="UP000030151">
    <property type="component" value="Unassembled WGS sequence"/>
</dbReference>
<feature type="transmembrane region" description="Helical" evidence="7">
    <location>
        <begin position="108"/>
        <end position="129"/>
    </location>
</feature>
<feature type="transmembrane region" description="Helical" evidence="7">
    <location>
        <begin position="20"/>
        <end position="40"/>
    </location>
</feature>
<evidence type="ECO:0000256" key="5">
    <source>
        <dbReference type="ARBA" id="ARBA00038359"/>
    </source>
</evidence>
<evidence type="ECO:0000256" key="4">
    <source>
        <dbReference type="ARBA" id="ARBA00023136"/>
    </source>
</evidence>
<dbReference type="eggNOG" id="ENOG502TCPA">
    <property type="taxonomic scope" value="Eukaryota"/>
</dbReference>
<dbReference type="GO" id="GO:0016020">
    <property type="term" value="C:membrane"/>
    <property type="evidence" value="ECO:0007669"/>
    <property type="project" value="UniProtKB-SubCell"/>
</dbReference>
<keyword evidence="3 7" id="KW-1133">Transmembrane helix</keyword>
<feature type="domain" description="Rhodopsin" evidence="8">
    <location>
        <begin position="57"/>
        <end position="285"/>
    </location>
</feature>
<name>A0A0A1UR30_9HYPO</name>
<accession>A0A0A1UR30</accession>
<evidence type="ECO:0000313" key="9">
    <source>
        <dbReference type="EMBL" id="EXU98433.1"/>
    </source>
</evidence>
<proteinExistence type="inferred from homology"/>
<dbReference type="InterPro" id="IPR049326">
    <property type="entry name" value="Rhodopsin_dom_fungi"/>
</dbReference>
<evidence type="ECO:0000256" key="6">
    <source>
        <dbReference type="SAM" id="MobiDB-lite"/>
    </source>
</evidence>
<dbReference type="HOGENOM" id="CLU_028200_0_0_1"/>
<dbReference type="OrthoDB" id="4935043at2759"/>
<evidence type="ECO:0000256" key="2">
    <source>
        <dbReference type="ARBA" id="ARBA00022692"/>
    </source>
</evidence>
<dbReference type="PANTHER" id="PTHR33048">
    <property type="entry name" value="PTH11-LIKE INTEGRAL MEMBRANE PROTEIN (AFU_ORTHOLOGUE AFUA_5G11245)"/>
    <property type="match status" value="1"/>
</dbReference>
<evidence type="ECO:0000256" key="3">
    <source>
        <dbReference type="ARBA" id="ARBA00022989"/>
    </source>
</evidence>
<feature type="region of interest" description="Disordered" evidence="6">
    <location>
        <begin position="310"/>
        <end position="347"/>
    </location>
</feature>
<comment type="similarity">
    <text evidence="5">Belongs to the SAT4 family.</text>
</comment>
<keyword evidence="4 7" id="KW-0472">Membrane</keyword>
<evidence type="ECO:0000256" key="7">
    <source>
        <dbReference type="SAM" id="Phobius"/>
    </source>
</evidence>
<comment type="caution">
    <text evidence="9">The sequence shown here is derived from an EMBL/GenBank/DDBJ whole genome shotgun (WGS) entry which is preliminary data.</text>
</comment>
<gene>
    <name evidence="9" type="ORF">X797_008380</name>
</gene>
<evidence type="ECO:0000256" key="1">
    <source>
        <dbReference type="ARBA" id="ARBA00004141"/>
    </source>
</evidence>
<keyword evidence="2 7" id="KW-0812">Transmembrane</keyword>
<dbReference type="InterPro" id="IPR052337">
    <property type="entry name" value="SAT4-like"/>
</dbReference>
<comment type="subcellular location">
    <subcellularLocation>
        <location evidence="1">Membrane</location>
        <topology evidence="1">Multi-pass membrane protein</topology>
    </subcellularLocation>
</comment>
<feature type="transmembrane region" description="Helical" evidence="7">
    <location>
        <begin position="141"/>
        <end position="166"/>
    </location>
</feature>
<feature type="transmembrane region" description="Helical" evidence="7">
    <location>
        <begin position="220"/>
        <end position="242"/>
    </location>
</feature>
<organism evidence="9 10">
    <name type="scientific">Metarhizium robertsii</name>
    <dbReference type="NCBI Taxonomy" id="568076"/>
    <lineage>
        <taxon>Eukaryota</taxon>
        <taxon>Fungi</taxon>
        <taxon>Dikarya</taxon>
        <taxon>Ascomycota</taxon>
        <taxon>Pezizomycotina</taxon>
        <taxon>Sordariomycetes</taxon>
        <taxon>Hypocreomycetidae</taxon>
        <taxon>Hypocreales</taxon>
        <taxon>Clavicipitaceae</taxon>
        <taxon>Metarhizium</taxon>
    </lineage>
</organism>
<evidence type="ECO:0000259" key="8">
    <source>
        <dbReference type="Pfam" id="PF20684"/>
    </source>
</evidence>
<feature type="transmembrane region" description="Helical" evidence="7">
    <location>
        <begin position="64"/>
        <end position="88"/>
    </location>
</feature>
<dbReference type="EMBL" id="JELW01000026">
    <property type="protein sequence ID" value="EXU98433.1"/>
    <property type="molecule type" value="Genomic_DNA"/>
</dbReference>
<dbReference type="AlphaFoldDB" id="A0A0A1UR30"/>